<dbReference type="Proteomes" id="UP000253562">
    <property type="component" value="Unassembled WGS sequence"/>
</dbReference>
<comment type="caution">
    <text evidence="1">The sequence shown here is derived from an EMBL/GenBank/DDBJ whole genome shotgun (WGS) entry which is preliminary data.</text>
</comment>
<protein>
    <submittedName>
        <fullName evidence="1">Uncharacterized protein</fullName>
    </submittedName>
</protein>
<dbReference type="EMBL" id="QPEX01000042">
    <property type="protein sequence ID" value="RCS42322.1"/>
    <property type="molecule type" value="Genomic_DNA"/>
</dbReference>
<sequence length="96" mass="10415">MFSLTQNGASQPSKRTVTQSPVFGLTLSSDPVEASLEFSGDIWRRAKRLTGSEESAQELIADTLLALYDSLDSEYKDEVLTGIAACDAIDLREGTK</sequence>
<dbReference type="AlphaFoldDB" id="A0A368KMC2"/>
<organism evidence="1 2">
    <name type="scientific">Bremerella cremea</name>
    <dbReference type="NCBI Taxonomy" id="1031537"/>
    <lineage>
        <taxon>Bacteria</taxon>
        <taxon>Pseudomonadati</taxon>
        <taxon>Planctomycetota</taxon>
        <taxon>Planctomycetia</taxon>
        <taxon>Pirellulales</taxon>
        <taxon>Pirellulaceae</taxon>
        <taxon>Bremerella</taxon>
    </lineage>
</organism>
<gene>
    <name evidence="1" type="ORF">DTL42_19480</name>
</gene>
<reference evidence="1 2" key="1">
    <citation type="submission" date="2018-07" db="EMBL/GenBank/DDBJ databases">
        <title>Comparative genomes isolates from brazilian mangrove.</title>
        <authorList>
            <person name="De Araujo J.E."/>
            <person name="Taketani R.G."/>
            <person name="Silva M.C.P."/>
            <person name="Lourenco M.V."/>
            <person name="Oliveira V.M."/>
            <person name="Andreote F.D."/>
        </authorList>
    </citation>
    <scope>NUCLEOTIDE SEQUENCE [LARGE SCALE GENOMIC DNA]</scope>
    <source>
        <strain evidence="1 2">HEX PRIS-MGV</strain>
    </source>
</reference>
<proteinExistence type="predicted"/>
<evidence type="ECO:0000313" key="2">
    <source>
        <dbReference type="Proteomes" id="UP000253562"/>
    </source>
</evidence>
<evidence type="ECO:0000313" key="1">
    <source>
        <dbReference type="EMBL" id="RCS42322.1"/>
    </source>
</evidence>
<accession>A0A368KMC2</accession>
<dbReference type="RefSeq" id="WP_114371138.1">
    <property type="nucleotide sequence ID" value="NZ_QPEX01000042.1"/>
</dbReference>
<name>A0A368KMC2_9BACT</name>